<comment type="cofactor">
    <cofactor evidence="1 7">
        <name>(R)-lipoate</name>
        <dbReference type="ChEBI" id="CHEBI:83088"/>
    </cofactor>
</comment>
<dbReference type="EMBL" id="JBCLYO010000018">
    <property type="protein sequence ID" value="KAL0081195.1"/>
    <property type="molecule type" value="Genomic_DNA"/>
</dbReference>
<dbReference type="InterPro" id="IPR004167">
    <property type="entry name" value="PSBD"/>
</dbReference>
<dbReference type="Proteomes" id="UP001448207">
    <property type="component" value="Unassembled WGS sequence"/>
</dbReference>
<accession>A0ABR3AS69</accession>
<keyword evidence="11" id="KW-1185">Reference proteome</keyword>
<evidence type="ECO:0000313" key="11">
    <source>
        <dbReference type="Proteomes" id="UP001448207"/>
    </source>
</evidence>
<proteinExistence type="inferred from homology"/>
<dbReference type="SUPFAM" id="SSF51230">
    <property type="entry name" value="Single hybrid motif"/>
    <property type="match status" value="1"/>
</dbReference>
<evidence type="ECO:0000256" key="2">
    <source>
        <dbReference type="ARBA" id="ARBA00007317"/>
    </source>
</evidence>
<dbReference type="Pfam" id="PF02817">
    <property type="entry name" value="E3_binding"/>
    <property type="match status" value="1"/>
</dbReference>
<comment type="similarity">
    <text evidence="2 7">Belongs to the 2-oxoacid dehydrogenase family.</text>
</comment>
<dbReference type="SUPFAM" id="SSF52777">
    <property type="entry name" value="CoA-dependent acyltransferases"/>
    <property type="match status" value="1"/>
</dbReference>
<dbReference type="PROSITE" id="PS51826">
    <property type="entry name" value="PSBD"/>
    <property type="match status" value="1"/>
</dbReference>
<evidence type="ECO:0000256" key="1">
    <source>
        <dbReference type="ARBA" id="ARBA00001938"/>
    </source>
</evidence>
<evidence type="ECO:0000259" key="8">
    <source>
        <dbReference type="PROSITE" id="PS50968"/>
    </source>
</evidence>
<dbReference type="InterPro" id="IPR023213">
    <property type="entry name" value="CAT-like_dom_sf"/>
</dbReference>
<keyword evidence="3 7" id="KW-0808">Transferase</keyword>
<evidence type="ECO:0000256" key="7">
    <source>
        <dbReference type="RuleBase" id="RU003423"/>
    </source>
</evidence>
<dbReference type="PROSITE" id="PS00189">
    <property type="entry name" value="LIPOYL"/>
    <property type="match status" value="1"/>
</dbReference>
<dbReference type="InterPro" id="IPR011053">
    <property type="entry name" value="Single_hybrid_motif"/>
</dbReference>
<dbReference type="PANTHER" id="PTHR43178:SF5">
    <property type="entry name" value="LIPOAMIDE ACYLTRANSFERASE COMPONENT OF BRANCHED-CHAIN ALPHA-KETO ACID DEHYDROGENASE COMPLEX, MITOCHONDRIAL"/>
    <property type="match status" value="1"/>
</dbReference>
<dbReference type="PANTHER" id="PTHR43178">
    <property type="entry name" value="DIHYDROLIPOAMIDE ACETYLTRANSFERASE COMPONENT OF PYRUVATE DEHYDROGENASE COMPLEX"/>
    <property type="match status" value="1"/>
</dbReference>
<dbReference type="InterPro" id="IPR001078">
    <property type="entry name" value="2-oxoacid_DH_actylTfrase"/>
</dbReference>
<dbReference type="Gene3D" id="2.40.50.100">
    <property type="match status" value="1"/>
</dbReference>
<protein>
    <recommendedName>
        <fullName evidence="7">Dihydrolipoamide acetyltransferase component of pyruvate dehydrogenase complex</fullName>
        <ecNumber evidence="7">2.3.1.-</ecNumber>
    </recommendedName>
</protein>
<dbReference type="InterPro" id="IPR003016">
    <property type="entry name" value="2-oxoA_DH_lipoyl-BS"/>
</dbReference>
<gene>
    <name evidence="10" type="ORF">J3Q64DRAFT_1662882</name>
</gene>
<dbReference type="Gene3D" id="4.10.320.10">
    <property type="entry name" value="E3-binding domain"/>
    <property type="match status" value="1"/>
</dbReference>
<evidence type="ECO:0000256" key="6">
    <source>
        <dbReference type="ARBA" id="ARBA00023315"/>
    </source>
</evidence>
<dbReference type="PROSITE" id="PS50968">
    <property type="entry name" value="BIOTINYL_LIPOYL"/>
    <property type="match status" value="1"/>
</dbReference>
<name>A0ABR3AS69_PHYBL</name>
<sequence length="469" mass="52066">MYSRTTSLNFLKTTKGTVEKYVYKPWITRRSFHSSILSRAKQPFLLADIGEGIREVEIIQWFVQPGSVVEEFDRICEVQSDKAAVEITSRYAGMISKLHYQLNGVATVGAPLVDIETADEYVDGQNTPVAENVKVPESIPNTKPVETPLVENRSRDPGVLSLATPAVRRLLFENNLEVTEIKGTGKNQRVLKEDIIRFLTEKKDTTDLRRPIAVELISPSQPVLSVDPNNQGTPLTDTQKVMFLAMTHSLAIPQLGYKDEVDLTLTNTYRQALNKSISDHPGRHPFTKISHLPILLKSLSLALTQFPIMNASITTSDQGRLNQVVYKTSHNIGLAMDTPQGLKVPNIKDVQDKNLFEIASELHRLVSLGKKNELSASDLTGATITLSNSGTFGGTYANPMVFPSELAIVALGKIQTLPRLENGKIVAKQVMPISWAADHRLIDGATMARFSNQWKHWVENPAIFTSMLK</sequence>
<dbReference type="Pfam" id="PF00364">
    <property type="entry name" value="Biotin_lipoyl"/>
    <property type="match status" value="1"/>
</dbReference>
<feature type="domain" description="Lipoyl-binding" evidence="8">
    <location>
        <begin position="41"/>
        <end position="116"/>
    </location>
</feature>
<evidence type="ECO:0000256" key="5">
    <source>
        <dbReference type="ARBA" id="ARBA00022946"/>
    </source>
</evidence>
<dbReference type="InterPro" id="IPR000089">
    <property type="entry name" value="Biotin_lipoyl"/>
</dbReference>
<dbReference type="Pfam" id="PF00198">
    <property type="entry name" value="2-oxoacid_dh"/>
    <property type="match status" value="1"/>
</dbReference>
<evidence type="ECO:0000256" key="4">
    <source>
        <dbReference type="ARBA" id="ARBA00022823"/>
    </source>
</evidence>
<dbReference type="SUPFAM" id="SSF47005">
    <property type="entry name" value="Peripheral subunit-binding domain of 2-oxo acid dehydrogenase complex"/>
    <property type="match status" value="1"/>
</dbReference>
<evidence type="ECO:0000256" key="3">
    <source>
        <dbReference type="ARBA" id="ARBA00022679"/>
    </source>
</evidence>
<dbReference type="EC" id="2.3.1.-" evidence="7"/>
<keyword evidence="4 7" id="KW-0450">Lipoyl</keyword>
<dbReference type="GO" id="GO:0016746">
    <property type="term" value="F:acyltransferase activity"/>
    <property type="evidence" value="ECO:0007669"/>
    <property type="project" value="UniProtKB-KW"/>
</dbReference>
<evidence type="ECO:0000259" key="9">
    <source>
        <dbReference type="PROSITE" id="PS51826"/>
    </source>
</evidence>
<dbReference type="InterPro" id="IPR050743">
    <property type="entry name" value="2-oxoacid_DH_E2_comp"/>
</dbReference>
<comment type="caution">
    <text evidence="10">The sequence shown here is derived from an EMBL/GenBank/DDBJ whole genome shotgun (WGS) entry which is preliminary data.</text>
</comment>
<feature type="domain" description="Peripheral subunit-binding (PSBD)" evidence="9">
    <location>
        <begin position="162"/>
        <end position="199"/>
    </location>
</feature>
<dbReference type="InterPro" id="IPR036625">
    <property type="entry name" value="E3-bd_dom_sf"/>
</dbReference>
<organism evidence="10 11">
    <name type="scientific">Phycomyces blakesleeanus</name>
    <dbReference type="NCBI Taxonomy" id="4837"/>
    <lineage>
        <taxon>Eukaryota</taxon>
        <taxon>Fungi</taxon>
        <taxon>Fungi incertae sedis</taxon>
        <taxon>Mucoromycota</taxon>
        <taxon>Mucoromycotina</taxon>
        <taxon>Mucoromycetes</taxon>
        <taxon>Mucorales</taxon>
        <taxon>Phycomycetaceae</taxon>
        <taxon>Phycomyces</taxon>
    </lineage>
</organism>
<evidence type="ECO:0000313" key="10">
    <source>
        <dbReference type="EMBL" id="KAL0081195.1"/>
    </source>
</evidence>
<reference evidence="10 11" key="1">
    <citation type="submission" date="2024-04" db="EMBL/GenBank/DDBJ databases">
        <title>Symmetric and asymmetric DNA N6-adenine methylation regulates different biological responses in Mucorales.</title>
        <authorList>
            <consortium name="Lawrence Berkeley National Laboratory"/>
            <person name="Lax C."/>
            <person name="Mondo S.J."/>
            <person name="Osorio-Concepcion M."/>
            <person name="Muszewska A."/>
            <person name="Corrochano-Luque M."/>
            <person name="Gutierrez G."/>
            <person name="Riley R."/>
            <person name="Lipzen A."/>
            <person name="Guo J."/>
            <person name="Hundley H."/>
            <person name="Amirebrahimi M."/>
            <person name="Ng V."/>
            <person name="Lorenzo-Gutierrez D."/>
            <person name="Binder U."/>
            <person name="Yang J."/>
            <person name="Song Y."/>
            <person name="Canovas D."/>
            <person name="Navarro E."/>
            <person name="Freitag M."/>
            <person name="Gabaldon T."/>
            <person name="Grigoriev I.V."/>
            <person name="Corrochano L.M."/>
            <person name="Nicolas F.E."/>
            <person name="Garre V."/>
        </authorList>
    </citation>
    <scope>NUCLEOTIDE SEQUENCE [LARGE SCALE GENOMIC DNA]</scope>
    <source>
        <strain evidence="10 11">L51</strain>
    </source>
</reference>
<dbReference type="Gene3D" id="3.30.559.10">
    <property type="entry name" value="Chloramphenicol acetyltransferase-like domain"/>
    <property type="match status" value="1"/>
</dbReference>
<dbReference type="CDD" id="cd06849">
    <property type="entry name" value="lipoyl_domain"/>
    <property type="match status" value="1"/>
</dbReference>
<keyword evidence="6 7" id="KW-0012">Acyltransferase</keyword>
<keyword evidence="5" id="KW-0809">Transit peptide</keyword>